<evidence type="ECO:0000313" key="1">
    <source>
        <dbReference type="EMBL" id="CUO82833.1"/>
    </source>
</evidence>
<dbReference type="Proteomes" id="UP000095706">
    <property type="component" value="Unassembled WGS sequence"/>
</dbReference>
<sequence length="45" mass="4932">MTKKAMDKLITRKEAASILGISVKTLDAVRTDGLISYVQYVENGC</sequence>
<dbReference type="AlphaFoldDB" id="A0A174I6T8"/>
<organism evidence="1 2">
    <name type="scientific">Fusicatenibacter saccharivorans</name>
    <dbReference type="NCBI Taxonomy" id="1150298"/>
    <lineage>
        <taxon>Bacteria</taxon>
        <taxon>Bacillati</taxon>
        <taxon>Bacillota</taxon>
        <taxon>Clostridia</taxon>
        <taxon>Lachnospirales</taxon>
        <taxon>Lachnospiraceae</taxon>
        <taxon>Fusicatenibacter</taxon>
    </lineage>
</organism>
<name>A0A174I6T8_9FIRM</name>
<proteinExistence type="predicted"/>
<gene>
    <name evidence="1" type="ORF">ERS852406_02949</name>
</gene>
<dbReference type="EMBL" id="CYYV01000016">
    <property type="protein sequence ID" value="CUO82833.1"/>
    <property type="molecule type" value="Genomic_DNA"/>
</dbReference>
<accession>A0A174I6T8</accession>
<evidence type="ECO:0008006" key="3">
    <source>
        <dbReference type="Google" id="ProtNLM"/>
    </source>
</evidence>
<protein>
    <recommendedName>
        <fullName evidence="3">Helix-turn-helix domain</fullName>
    </recommendedName>
</protein>
<reference evidence="1 2" key="1">
    <citation type="submission" date="2015-09" db="EMBL/GenBank/DDBJ databases">
        <authorList>
            <consortium name="Pathogen Informatics"/>
        </authorList>
    </citation>
    <scope>NUCLEOTIDE SEQUENCE [LARGE SCALE GENOMIC DNA]</scope>
    <source>
        <strain evidence="1 2">2789STDY5608849</strain>
    </source>
</reference>
<evidence type="ECO:0000313" key="2">
    <source>
        <dbReference type="Proteomes" id="UP000095706"/>
    </source>
</evidence>